<feature type="region of interest" description="Disordered" evidence="1">
    <location>
        <begin position="134"/>
        <end position="157"/>
    </location>
</feature>
<reference evidence="2" key="1">
    <citation type="journal article" date="2020" name="Nature">
        <title>Giant virus diversity and host interactions through global metagenomics.</title>
        <authorList>
            <person name="Schulz F."/>
            <person name="Roux S."/>
            <person name="Paez-Espino D."/>
            <person name="Jungbluth S."/>
            <person name="Walsh D.A."/>
            <person name="Denef V.J."/>
            <person name="McMahon K.D."/>
            <person name="Konstantinidis K.T."/>
            <person name="Eloe-Fadrosh E.A."/>
            <person name="Kyrpides N.C."/>
            <person name="Woyke T."/>
        </authorList>
    </citation>
    <scope>NUCLEOTIDE SEQUENCE</scope>
    <source>
        <strain evidence="2">GVMAG-S-1004661-13</strain>
    </source>
</reference>
<feature type="region of interest" description="Disordered" evidence="1">
    <location>
        <begin position="277"/>
        <end position="324"/>
    </location>
</feature>
<feature type="compositionally biased region" description="Basic and acidic residues" evidence="1">
    <location>
        <begin position="277"/>
        <end position="314"/>
    </location>
</feature>
<dbReference type="AlphaFoldDB" id="A0A6C0ABW2"/>
<sequence length="324" mass="38133">MVSDINIFQVINENDLSQIVDNSQDKLVVVMFTNYTSFDKVLSYKLKKAFFDVSKAYITNIFIYVDLNNFDGNPERFTQDLKIPRFCFYFNKDPLGNVQGLNLNIFVQQLDFINSKLEEIKNIKISENKSNMNTENIENTNNTNNTSNTSNTSNNINNQTKLVNNIKLTYEDQKISPAELKNIVTIKKKIDEKGGHSSLSELILSHVVQRESGAIKVNSNQNNNKDEENNDAIDFNQMEQLKRLQILNATKNQVQMKLMNQIMFLKKLKQRKEIEELREQKREEEERERLEKEEKKREEDEMKKEQHRLKQLEKKSKKHKSNKK</sequence>
<proteinExistence type="predicted"/>
<protein>
    <recommendedName>
        <fullName evidence="3">Thioredoxin domain-containing protein</fullName>
    </recommendedName>
</protein>
<feature type="compositionally biased region" description="Basic residues" evidence="1">
    <location>
        <begin position="315"/>
        <end position="324"/>
    </location>
</feature>
<evidence type="ECO:0000313" key="2">
    <source>
        <dbReference type="EMBL" id="QHS77206.1"/>
    </source>
</evidence>
<accession>A0A6C0ABW2</accession>
<name>A0A6C0ABW2_9ZZZZ</name>
<evidence type="ECO:0000256" key="1">
    <source>
        <dbReference type="SAM" id="MobiDB-lite"/>
    </source>
</evidence>
<dbReference type="EMBL" id="MN740543">
    <property type="protein sequence ID" value="QHS77206.1"/>
    <property type="molecule type" value="Genomic_DNA"/>
</dbReference>
<evidence type="ECO:0008006" key="3">
    <source>
        <dbReference type="Google" id="ProtNLM"/>
    </source>
</evidence>
<organism evidence="2">
    <name type="scientific">viral metagenome</name>
    <dbReference type="NCBI Taxonomy" id="1070528"/>
    <lineage>
        <taxon>unclassified sequences</taxon>
        <taxon>metagenomes</taxon>
        <taxon>organismal metagenomes</taxon>
    </lineage>
</organism>